<dbReference type="Proteomes" id="UP000265618">
    <property type="component" value="Unassembled WGS sequence"/>
</dbReference>
<evidence type="ECO:0000313" key="3">
    <source>
        <dbReference type="Proteomes" id="UP000265618"/>
    </source>
</evidence>
<feature type="non-terminal residue" evidence="2">
    <location>
        <position position="1"/>
    </location>
</feature>
<dbReference type="EMBL" id="BDIP01009036">
    <property type="protein sequence ID" value="GIQ92130.1"/>
    <property type="molecule type" value="Genomic_DNA"/>
</dbReference>
<reference evidence="2 3" key="1">
    <citation type="journal article" date="2018" name="PLoS ONE">
        <title>The draft genome of Kipferlia bialata reveals reductive genome evolution in fornicate parasites.</title>
        <authorList>
            <person name="Tanifuji G."/>
            <person name="Takabayashi S."/>
            <person name="Kume K."/>
            <person name="Takagi M."/>
            <person name="Nakayama T."/>
            <person name="Kamikawa R."/>
            <person name="Inagaki Y."/>
            <person name="Hashimoto T."/>
        </authorList>
    </citation>
    <scope>NUCLEOTIDE SEQUENCE [LARGE SCALE GENOMIC DNA]</scope>
    <source>
        <strain evidence="2">NY0173</strain>
    </source>
</reference>
<feature type="compositionally biased region" description="Low complexity" evidence="1">
    <location>
        <begin position="1"/>
        <end position="21"/>
    </location>
</feature>
<dbReference type="AlphaFoldDB" id="A0A9K3GRM4"/>
<protein>
    <submittedName>
        <fullName evidence="2">Uncharacterized protein</fullName>
    </submittedName>
</protein>
<keyword evidence="3" id="KW-1185">Reference proteome</keyword>
<name>A0A9K3GRM4_9EUKA</name>
<evidence type="ECO:0000256" key="1">
    <source>
        <dbReference type="SAM" id="MobiDB-lite"/>
    </source>
</evidence>
<evidence type="ECO:0000313" key="2">
    <source>
        <dbReference type="EMBL" id="GIQ92130.1"/>
    </source>
</evidence>
<feature type="compositionally biased region" description="Pro residues" evidence="1">
    <location>
        <begin position="22"/>
        <end position="32"/>
    </location>
</feature>
<accession>A0A9K3GRM4</accession>
<feature type="region of interest" description="Disordered" evidence="1">
    <location>
        <begin position="1"/>
        <end position="33"/>
    </location>
</feature>
<sequence>MSRSSSNSSSVHSEHSSSSTSSPPPPPSPPKYPCMLPEALQALSISIVFTVVSIQKLMYGTQRVFMFSETAMGVSHLLFMTEARR</sequence>
<proteinExistence type="predicted"/>
<organism evidence="2 3">
    <name type="scientific">Kipferlia bialata</name>
    <dbReference type="NCBI Taxonomy" id="797122"/>
    <lineage>
        <taxon>Eukaryota</taxon>
        <taxon>Metamonada</taxon>
        <taxon>Carpediemonas-like organisms</taxon>
        <taxon>Kipferlia</taxon>
    </lineage>
</organism>
<comment type="caution">
    <text evidence="2">The sequence shown here is derived from an EMBL/GenBank/DDBJ whole genome shotgun (WGS) entry which is preliminary data.</text>
</comment>
<gene>
    <name evidence="2" type="ORF">KIPB_015733</name>
</gene>